<dbReference type="InterPro" id="IPR051938">
    <property type="entry name" value="Apopto_cytoskel_mod"/>
</dbReference>
<dbReference type="InterPro" id="IPR036869">
    <property type="entry name" value="J_dom_sf"/>
</dbReference>
<dbReference type="PANTHER" id="PTHR44145">
    <property type="entry name" value="DNAJ HOMOLOG SUBFAMILY A MEMBER 3, MITOCHONDRIAL"/>
    <property type="match status" value="1"/>
</dbReference>
<gene>
    <name evidence="3" type="ORF">PlAlph_1740</name>
</gene>
<dbReference type="AlphaFoldDB" id="A0A6M4NN85"/>
<keyword evidence="1" id="KW-0143">Chaperone</keyword>
<dbReference type="PRINTS" id="PR00625">
    <property type="entry name" value="JDOMAIN"/>
</dbReference>
<dbReference type="InterPro" id="IPR001623">
    <property type="entry name" value="DnaJ_domain"/>
</dbReference>
<proteinExistence type="predicted"/>
<name>A0A6M4NN85_9PROT</name>
<dbReference type="SMART" id="SM00271">
    <property type="entry name" value="DnaJ"/>
    <property type="match status" value="1"/>
</dbReference>
<accession>A0A6M4NN85</accession>
<evidence type="ECO:0000259" key="2">
    <source>
        <dbReference type="PROSITE" id="PS50076"/>
    </source>
</evidence>
<dbReference type="PANTHER" id="PTHR44145:SF3">
    <property type="entry name" value="DNAJ HOMOLOG SUBFAMILY A MEMBER 3, MITOCHONDRIAL"/>
    <property type="match status" value="1"/>
</dbReference>
<evidence type="ECO:0000313" key="3">
    <source>
        <dbReference type="EMBL" id="QJR98170.1"/>
    </source>
</evidence>
<organism evidence="3">
    <name type="scientific">uncultured Alphaproteobacteria bacterium</name>
    <dbReference type="NCBI Taxonomy" id="91750"/>
    <lineage>
        <taxon>Bacteria</taxon>
        <taxon>Pseudomonadati</taxon>
        <taxon>Pseudomonadota</taxon>
        <taxon>Alphaproteobacteria</taxon>
        <taxon>environmental samples</taxon>
    </lineage>
</organism>
<feature type="domain" description="J" evidence="2">
    <location>
        <begin position="123"/>
        <end position="181"/>
    </location>
</feature>
<dbReference type="Pfam" id="PF00226">
    <property type="entry name" value="DnaJ"/>
    <property type="match status" value="1"/>
</dbReference>
<protein>
    <submittedName>
        <fullName evidence="3">Molecular chaperone DnaJ</fullName>
    </submittedName>
</protein>
<dbReference type="SUPFAM" id="SSF46565">
    <property type="entry name" value="Chaperone J-domain"/>
    <property type="match status" value="1"/>
</dbReference>
<dbReference type="EMBL" id="MN990729">
    <property type="protein sequence ID" value="QJR98170.1"/>
    <property type="molecule type" value="Genomic_DNA"/>
</dbReference>
<dbReference type="Gene3D" id="1.10.287.110">
    <property type="entry name" value="DnaJ domain"/>
    <property type="match status" value="1"/>
</dbReference>
<reference evidence="3" key="1">
    <citation type="submission" date="2020-01" db="EMBL/GenBank/DDBJ databases">
        <title>Gastrointestinal microbiota of LL stock colony Peromyscus leucopus.</title>
        <authorList>
            <person name="Milovic A."/>
            <person name="Bassam K."/>
            <person name="Keay E."/>
            <person name="Barbour A.G."/>
        </authorList>
    </citation>
    <scope>NUCLEOTIDE SEQUENCE</scope>
    <source>
        <strain evidence="3">LL90</strain>
    </source>
</reference>
<dbReference type="PROSITE" id="PS50076">
    <property type="entry name" value="DNAJ_2"/>
    <property type="match status" value="1"/>
</dbReference>
<sequence>MPKFAKSKKYYAPQCGDKECKCDFPGCDKAGEYRAPKDRSLKEYYWFCLEHVQAYNAGWNYYDEEPEEEPELEKKPKMHFKGYRSKVNYQFGYKIKDDFGFFGEYADSFESRKDMFYTEQEKDFLKIMELSGSEISIPLLKKQYKKLVKKYHPDINRDDKNAEEKFKQLTNAYQALLKKFS</sequence>
<evidence type="ECO:0000256" key="1">
    <source>
        <dbReference type="ARBA" id="ARBA00023186"/>
    </source>
</evidence>